<accession>A0A2T0BAU0</accession>
<evidence type="ECO:0000256" key="1">
    <source>
        <dbReference type="SAM" id="Phobius"/>
    </source>
</evidence>
<evidence type="ECO:0000313" key="3">
    <source>
        <dbReference type="Proteomes" id="UP000239471"/>
    </source>
</evidence>
<dbReference type="RefSeq" id="WP_170065684.1">
    <property type="nucleotide sequence ID" value="NZ_PVXQ01000039.1"/>
</dbReference>
<reference evidence="2 3" key="1">
    <citation type="submission" date="2018-03" db="EMBL/GenBank/DDBJ databases">
        <title>Genome sequence of Clostridium vincentii DSM 10228.</title>
        <authorList>
            <person name="Poehlein A."/>
            <person name="Daniel R."/>
        </authorList>
    </citation>
    <scope>NUCLEOTIDE SEQUENCE [LARGE SCALE GENOMIC DNA]</scope>
    <source>
        <strain evidence="2 3">DSM 10228</strain>
    </source>
</reference>
<keyword evidence="3" id="KW-1185">Reference proteome</keyword>
<organism evidence="2 3">
    <name type="scientific">Clostridium vincentii</name>
    <dbReference type="NCBI Taxonomy" id="52704"/>
    <lineage>
        <taxon>Bacteria</taxon>
        <taxon>Bacillati</taxon>
        <taxon>Bacillota</taxon>
        <taxon>Clostridia</taxon>
        <taxon>Eubacteriales</taxon>
        <taxon>Clostridiaceae</taxon>
        <taxon>Clostridium</taxon>
    </lineage>
</organism>
<proteinExistence type="predicted"/>
<dbReference type="AlphaFoldDB" id="A0A2T0BAU0"/>
<comment type="caution">
    <text evidence="2">The sequence shown here is derived from an EMBL/GenBank/DDBJ whole genome shotgun (WGS) entry which is preliminary data.</text>
</comment>
<dbReference type="EMBL" id="PVXQ01000039">
    <property type="protein sequence ID" value="PRR80953.1"/>
    <property type="molecule type" value="Genomic_DNA"/>
</dbReference>
<dbReference type="Proteomes" id="UP000239471">
    <property type="component" value="Unassembled WGS sequence"/>
</dbReference>
<feature type="transmembrane region" description="Helical" evidence="1">
    <location>
        <begin position="28"/>
        <end position="45"/>
    </location>
</feature>
<feature type="transmembrane region" description="Helical" evidence="1">
    <location>
        <begin position="6"/>
        <end position="21"/>
    </location>
</feature>
<keyword evidence="1" id="KW-1133">Transmembrane helix</keyword>
<evidence type="ECO:0000313" key="2">
    <source>
        <dbReference type="EMBL" id="PRR80953.1"/>
    </source>
</evidence>
<name>A0A2T0BAU0_9CLOT</name>
<protein>
    <submittedName>
        <fullName evidence="2">Uncharacterized protein</fullName>
    </submittedName>
</protein>
<sequence>MKFIPLIIMVALSISFVIYGIKKHNKSWKYAGAVLIIIVVLSNLVDNCDF</sequence>
<keyword evidence="1" id="KW-0812">Transmembrane</keyword>
<gene>
    <name evidence="2" type="ORF">CLVI_28640</name>
</gene>
<keyword evidence="1" id="KW-0472">Membrane</keyword>